<dbReference type="PANTHER" id="PTHR23513">
    <property type="entry name" value="INTEGRAL MEMBRANE EFFLUX PROTEIN-RELATED"/>
    <property type="match status" value="1"/>
</dbReference>
<dbReference type="AlphaFoldDB" id="C7PY97"/>
<keyword evidence="3 6" id="KW-0812">Transmembrane</keyword>
<feature type="transmembrane region" description="Helical" evidence="6">
    <location>
        <begin position="92"/>
        <end position="111"/>
    </location>
</feature>
<comment type="subcellular location">
    <subcellularLocation>
        <location evidence="1">Cell membrane</location>
        <topology evidence="1">Multi-pass membrane protein</topology>
    </subcellularLocation>
</comment>
<feature type="transmembrane region" description="Helical" evidence="6">
    <location>
        <begin position="365"/>
        <end position="383"/>
    </location>
</feature>
<gene>
    <name evidence="7" type="ordered locus">Caci_6539</name>
</gene>
<dbReference type="STRING" id="479433.Caci_6539"/>
<evidence type="ECO:0000256" key="2">
    <source>
        <dbReference type="ARBA" id="ARBA00022475"/>
    </source>
</evidence>
<dbReference type="HOGENOM" id="CLU_034180_13_2_11"/>
<feature type="transmembrane region" description="Helical" evidence="6">
    <location>
        <begin position="62"/>
        <end position="85"/>
    </location>
</feature>
<dbReference type="SUPFAM" id="SSF103473">
    <property type="entry name" value="MFS general substrate transporter"/>
    <property type="match status" value="1"/>
</dbReference>
<proteinExistence type="predicted"/>
<dbReference type="CDD" id="cd06173">
    <property type="entry name" value="MFS_MefA_like"/>
    <property type="match status" value="1"/>
</dbReference>
<feature type="transmembrane region" description="Helical" evidence="6">
    <location>
        <begin position="34"/>
        <end position="56"/>
    </location>
</feature>
<feature type="transmembrane region" description="Helical" evidence="6">
    <location>
        <begin position="148"/>
        <end position="169"/>
    </location>
</feature>
<evidence type="ECO:0000256" key="5">
    <source>
        <dbReference type="ARBA" id="ARBA00023136"/>
    </source>
</evidence>
<dbReference type="Proteomes" id="UP000000851">
    <property type="component" value="Chromosome"/>
</dbReference>
<evidence type="ECO:0000313" key="7">
    <source>
        <dbReference type="EMBL" id="ACU75387.1"/>
    </source>
</evidence>
<keyword evidence="8" id="KW-1185">Reference proteome</keyword>
<dbReference type="eggNOG" id="COG2814">
    <property type="taxonomic scope" value="Bacteria"/>
</dbReference>
<name>C7PY97_CATAD</name>
<dbReference type="Gene3D" id="1.20.1250.20">
    <property type="entry name" value="MFS general substrate transporter like domains"/>
    <property type="match status" value="1"/>
</dbReference>
<dbReference type="InParanoid" id="C7PY97"/>
<dbReference type="InterPro" id="IPR011701">
    <property type="entry name" value="MFS"/>
</dbReference>
<feature type="transmembrane region" description="Helical" evidence="6">
    <location>
        <begin position="297"/>
        <end position="317"/>
    </location>
</feature>
<dbReference type="GO" id="GO:0005886">
    <property type="term" value="C:plasma membrane"/>
    <property type="evidence" value="ECO:0007669"/>
    <property type="project" value="UniProtKB-SubCell"/>
</dbReference>
<evidence type="ECO:0000256" key="6">
    <source>
        <dbReference type="SAM" id="Phobius"/>
    </source>
</evidence>
<dbReference type="KEGG" id="cai:Caci_6539"/>
<protein>
    <submittedName>
        <fullName evidence="7">Major facilitator superfamily MFS_1</fullName>
    </submittedName>
</protein>
<evidence type="ECO:0000256" key="1">
    <source>
        <dbReference type="ARBA" id="ARBA00004651"/>
    </source>
</evidence>
<dbReference type="EMBL" id="CP001700">
    <property type="protein sequence ID" value="ACU75387.1"/>
    <property type="molecule type" value="Genomic_DNA"/>
</dbReference>
<dbReference type="GO" id="GO:0022857">
    <property type="term" value="F:transmembrane transporter activity"/>
    <property type="evidence" value="ECO:0007669"/>
    <property type="project" value="InterPro"/>
</dbReference>
<keyword evidence="4 6" id="KW-1133">Transmembrane helix</keyword>
<reference evidence="7 8" key="1">
    <citation type="journal article" date="2009" name="Stand. Genomic Sci.">
        <title>Complete genome sequence of Catenulispora acidiphila type strain (ID 139908).</title>
        <authorList>
            <person name="Copeland A."/>
            <person name="Lapidus A."/>
            <person name="Glavina Del Rio T."/>
            <person name="Nolan M."/>
            <person name="Lucas S."/>
            <person name="Chen F."/>
            <person name="Tice H."/>
            <person name="Cheng J.F."/>
            <person name="Bruce D."/>
            <person name="Goodwin L."/>
            <person name="Pitluck S."/>
            <person name="Mikhailova N."/>
            <person name="Pati A."/>
            <person name="Ivanova N."/>
            <person name="Mavromatis K."/>
            <person name="Chen A."/>
            <person name="Palaniappan K."/>
            <person name="Chain P."/>
            <person name="Land M."/>
            <person name="Hauser L."/>
            <person name="Chang Y.J."/>
            <person name="Jeffries C.D."/>
            <person name="Chertkov O."/>
            <person name="Brettin T."/>
            <person name="Detter J.C."/>
            <person name="Han C."/>
            <person name="Ali Z."/>
            <person name="Tindall B.J."/>
            <person name="Goker M."/>
            <person name="Bristow J."/>
            <person name="Eisen J.A."/>
            <person name="Markowitz V."/>
            <person name="Hugenholtz P."/>
            <person name="Kyrpides N.C."/>
            <person name="Klenk H.P."/>
        </authorList>
    </citation>
    <scope>NUCLEOTIDE SEQUENCE [LARGE SCALE GENOMIC DNA]</scope>
    <source>
        <strain evidence="8">DSM 44928 / JCM 14897 / NBRC 102108 / NRRL B-24433 / ID139908</strain>
    </source>
</reference>
<feature type="transmembrane region" description="Helical" evidence="6">
    <location>
        <begin position="274"/>
        <end position="291"/>
    </location>
</feature>
<keyword evidence="5 6" id="KW-0472">Membrane</keyword>
<feature type="transmembrane region" description="Helical" evidence="6">
    <location>
        <begin position="338"/>
        <end position="359"/>
    </location>
</feature>
<accession>C7PY97</accession>
<organism evidence="7 8">
    <name type="scientific">Catenulispora acidiphila (strain DSM 44928 / JCM 14897 / NBRC 102108 / NRRL B-24433 / ID139908)</name>
    <dbReference type="NCBI Taxonomy" id="479433"/>
    <lineage>
        <taxon>Bacteria</taxon>
        <taxon>Bacillati</taxon>
        <taxon>Actinomycetota</taxon>
        <taxon>Actinomycetes</taxon>
        <taxon>Catenulisporales</taxon>
        <taxon>Catenulisporaceae</taxon>
        <taxon>Catenulispora</taxon>
    </lineage>
</organism>
<evidence type="ECO:0000256" key="3">
    <source>
        <dbReference type="ARBA" id="ARBA00022692"/>
    </source>
</evidence>
<dbReference type="PANTHER" id="PTHR23513:SF6">
    <property type="entry name" value="MAJOR FACILITATOR SUPERFAMILY ASSOCIATED DOMAIN-CONTAINING PROTEIN"/>
    <property type="match status" value="1"/>
</dbReference>
<sequence length="415" mass="43047">MWAGETVSLIGSQVFQLCLPLTAVLVLKASPGQLGVLGALVYAPWLVLGLVAGWLVDRWQRRAVLIISDLGQSVAVGAIPILAVLGRLSFGWLLGLAGLAGVFRVFFTVAYRSYLPQIVPSAHLAMANSRLTASESVAEIGGPGLGGVLALIVGAPFALAADSVSYLFSAAGFARVRRREVPAAPADGSALSHIAEGFRFSFGNAYLRAFVGEAASYNLFWQMAQTVLALFAVTQMGMSAGMLGVTLAIGAVGALAGSAVTVPAAHRLGLNRTLIGSAVIGDLAPLALPAAQRGMWAVPLFAAAFLVQGFGITACNVHVMTVRQTLTPPHLLGRANAAYMFVAQGVKPVGALLGGWLGTLAGPRTALAVAALGLLSTSLFLVFSPLRRIKDLDDITAPPLRRWSSGGDSRRISGR</sequence>
<evidence type="ECO:0000256" key="4">
    <source>
        <dbReference type="ARBA" id="ARBA00022989"/>
    </source>
</evidence>
<feature type="transmembrane region" description="Helical" evidence="6">
    <location>
        <begin position="6"/>
        <end position="27"/>
    </location>
</feature>
<dbReference type="Pfam" id="PF07690">
    <property type="entry name" value="MFS_1"/>
    <property type="match status" value="1"/>
</dbReference>
<evidence type="ECO:0000313" key="8">
    <source>
        <dbReference type="Proteomes" id="UP000000851"/>
    </source>
</evidence>
<keyword evidence="2" id="KW-1003">Cell membrane</keyword>
<feature type="transmembrane region" description="Helical" evidence="6">
    <location>
        <begin position="240"/>
        <end position="262"/>
    </location>
</feature>
<dbReference type="InterPro" id="IPR036259">
    <property type="entry name" value="MFS_trans_sf"/>
</dbReference>